<keyword evidence="1" id="KW-0547">Nucleotide-binding</keyword>
<protein>
    <recommendedName>
        <fullName evidence="7">Dynamin-type G domain-containing protein</fullName>
    </recommendedName>
</protein>
<dbReference type="PROSITE" id="PS50106">
    <property type="entry name" value="PDZ"/>
    <property type="match status" value="1"/>
</dbReference>
<dbReference type="GO" id="GO:0005739">
    <property type="term" value="C:mitochondrion"/>
    <property type="evidence" value="ECO:0007669"/>
    <property type="project" value="TreeGrafter"/>
</dbReference>
<sequence>MQEQKSSGEQHGLLKEIQERDIRPWMDLIDELRSHGIHHDVPLPQIAVMGDQSSGKSSVLEAISGVPFPRGAGLTTRCPVQLILKHLPDGAAWSGKASVAGRNVQPPGAGPLANPHQVADAIVRLTEAVTEGAAAAFSTETITVEIRAPSVPDLTLIDLPGIVRTATAGQSIQVIGQVNALIEHFLRQERTVILAVVPANQDIATIDILERAQQVDPAGDRTVGVLTKADLIGPGSEAEVAAVLTNQRKPLKLGYVMVKNRSQADITAGLSSRDARQSEESFFTTHPDFGRLDPSLFGVRRLTGRLTRVLVGRIQRELVPMRAEVEAQLGAVRQELKAMTAFHQPAAAEGQGRQKLMVAIVQEYVRHLTECVAGEYRDRRVVVDPDLRLYTRALTIFETLKNKVSASSPDFEKEDFINVLAQQMDELRGRELPGFMSPQSFYMFMAQYLEQWRGPAKVAVSEMRSLCLEVASKLTEIIAVQYPALREGVKKVAAVVLEETMTKALDLVDELLDREKDPFTANDFLAQHVNKIRYDRFELAVVRAFETAAATGTGIESVKQGAAQELQRWYRETHGVNSSSNAEDMSAILEAYWTLASRRFVDNVCMGIDRTMLNSLAGRIQEECYMFVHDEEKLAAFFEEDARLAHRRRELLSKQERLMKANAAMASLQVRRSGPSKVTVTLEVDEEGLGLLLTEDNGKIIVKGFKPSPSGRRNQAQDAGVCPGDIIEAVNEQQYSSFDEGVALMQTSSTVILQLGR</sequence>
<evidence type="ECO:0000259" key="3">
    <source>
        <dbReference type="PROSITE" id="PS50106"/>
    </source>
</evidence>
<dbReference type="InterPro" id="IPR030381">
    <property type="entry name" value="G_DYNAMIN_dom"/>
</dbReference>
<dbReference type="Pfam" id="PF02212">
    <property type="entry name" value="GED"/>
    <property type="match status" value="1"/>
</dbReference>
<dbReference type="InterPro" id="IPR022812">
    <property type="entry name" value="Dynamin"/>
</dbReference>
<dbReference type="SUPFAM" id="SSF52540">
    <property type="entry name" value="P-loop containing nucleoside triphosphate hydrolases"/>
    <property type="match status" value="1"/>
</dbReference>
<dbReference type="GO" id="GO:0005525">
    <property type="term" value="F:GTP binding"/>
    <property type="evidence" value="ECO:0007669"/>
    <property type="project" value="InterPro"/>
</dbReference>
<dbReference type="Gene3D" id="1.20.120.1240">
    <property type="entry name" value="Dynamin, middle domain"/>
    <property type="match status" value="1"/>
</dbReference>
<dbReference type="EMBL" id="HBIU01047341">
    <property type="protein sequence ID" value="CAE0642323.1"/>
    <property type="molecule type" value="Transcribed_RNA"/>
</dbReference>
<dbReference type="Pfam" id="PF00350">
    <property type="entry name" value="Dynamin_N"/>
    <property type="match status" value="1"/>
</dbReference>
<dbReference type="PANTHER" id="PTHR11566:SF21">
    <property type="entry name" value="DYNAMIN RELATED PROTEIN 1, ISOFORM A"/>
    <property type="match status" value="1"/>
</dbReference>
<evidence type="ECO:0008006" key="7">
    <source>
        <dbReference type="Google" id="ProtNLM"/>
    </source>
</evidence>
<dbReference type="GO" id="GO:0003924">
    <property type="term" value="F:GTPase activity"/>
    <property type="evidence" value="ECO:0007669"/>
    <property type="project" value="InterPro"/>
</dbReference>
<dbReference type="Gene3D" id="3.40.50.300">
    <property type="entry name" value="P-loop containing nucleotide triphosphate hydrolases"/>
    <property type="match status" value="1"/>
</dbReference>
<dbReference type="GO" id="GO:0006897">
    <property type="term" value="P:endocytosis"/>
    <property type="evidence" value="ECO:0007669"/>
    <property type="project" value="TreeGrafter"/>
</dbReference>
<dbReference type="InterPro" id="IPR036034">
    <property type="entry name" value="PDZ_sf"/>
</dbReference>
<organism evidence="6">
    <name type="scientific">Heterosigma akashiwo</name>
    <name type="common">Chromophytic alga</name>
    <name type="synonym">Heterosigma carterae</name>
    <dbReference type="NCBI Taxonomy" id="2829"/>
    <lineage>
        <taxon>Eukaryota</taxon>
        <taxon>Sar</taxon>
        <taxon>Stramenopiles</taxon>
        <taxon>Ochrophyta</taxon>
        <taxon>Raphidophyceae</taxon>
        <taxon>Chattonellales</taxon>
        <taxon>Chattonellaceae</taxon>
        <taxon>Heterosigma</taxon>
    </lineage>
</organism>
<feature type="domain" description="Dynamin-type G" evidence="5">
    <location>
        <begin position="40"/>
        <end position="320"/>
    </location>
</feature>
<evidence type="ECO:0000259" key="5">
    <source>
        <dbReference type="PROSITE" id="PS51718"/>
    </source>
</evidence>
<feature type="domain" description="GED" evidence="4">
    <location>
        <begin position="582"/>
        <end position="673"/>
    </location>
</feature>
<dbReference type="InterPro" id="IPR001478">
    <property type="entry name" value="PDZ"/>
</dbReference>
<evidence type="ECO:0000256" key="1">
    <source>
        <dbReference type="ARBA" id="ARBA00022741"/>
    </source>
</evidence>
<dbReference type="InterPro" id="IPR000375">
    <property type="entry name" value="Dynamin_stalk"/>
</dbReference>
<evidence type="ECO:0000313" key="6">
    <source>
        <dbReference type="EMBL" id="CAE0642323.1"/>
    </source>
</evidence>
<dbReference type="InterPro" id="IPR020850">
    <property type="entry name" value="GED_dom"/>
</dbReference>
<dbReference type="Gene3D" id="2.30.42.10">
    <property type="match status" value="1"/>
</dbReference>
<dbReference type="InterPro" id="IPR045063">
    <property type="entry name" value="Dynamin_N"/>
</dbReference>
<dbReference type="PROSITE" id="PS51718">
    <property type="entry name" value="G_DYNAMIN_2"/>
    <property type="match status" value="1"/>
</dbReference>
<evidence type="ECO:0000256" key="2">
    <source>
        <dbReference type="ARBA" id="ARBA00023134"/>
    </source>
</evidence>
<dbReference type="InterPro" id="IPR027417">
    <property type="entry name" value="P-loop_NTPase"/>
</dbReference>
<dbReference type="SMART" id="SM00053">
    <property type="entry name" value="DYNc"/>
    <property type="match status" value="1"/>
</dbReference>
<dbReference type="PRINTS" id="PR00195">
    <property type="entry name" value="DYNAMIN"/>
</dbReference>
<dbReference type="CDD" id="cd08771">
    <property type="entry name" value="DLP_1"/>
    <property type="match status" value="1"/>
</dbReference>
<accession>A0A6V1N3L6</accession>
<dbReference type="InterPro" id="IPR001401">
    <property type="entry name" value="Dynamin_GTPase"/>
</dbReference>
<dbReference type="GO" id="GO:0016559">
    <property type="term" value="P:peroxisome fission"/>
    <property type="evidence" value="ECO:0007669"/>
    <property type="project" value="TreeGrafter"/>
</dbReference>
<name>A0A6V1N3L6_HETAK</name>
<proteinExistence type="predicted"/>
<dbReference type="Pfam" id="PF01031">
    <property type="entry name" value="Dynamin_M"/>
    <property type="match status" value="1"/>
</dbReference>
<dbReference type="AlphaFoldDB" id="A0A6V1N3L6"/>
<gene>
    <name evidence="6" type="ORF">HAKA00212_LOCUS21179</name>
</gene>
<reference evidence="6" key="1">
    <citation type="submission" date="2021-01" db="EMBL/GenBank/DDBJ databases">
        <authorList>
            <person name="Corre E."/>
            <person name="Pelletier E."/>
            <person name="Niang G."/>
            <person name="Scheremetjew M."/>
            <person name="Finn R."/>
            <person name="Kale V."/>
            <person name="Holt S."/>
            <person name="Cochrane G."/>
            <person name="Meng A."/>
            <person name="Brown T."/>
            <person name="Cohen L."/>
        </authorList>
    </citation>
    <scope>NUCLEOTIDE SEQUENCE</scope>
    <source>
        <strain evidence="6">CCMP3107</strain>
    </source>
</reference>
<dbReference type="GO" id="GO:0005874">
    <property type="term" value="C:microtubule"/>
    <property type="evidence" value="ECO:0007669"/>
    <property type="project" value="TreeGrafter"/>
</dbReference>
<dbReference type="GO" id="GO:0000266">
    <property type="term" value="P:mitochondrial fission"/>
    <property type="evidence" value="ECO:0007669"/>
    <property type="project" value="TreeGrafter"/>
</dbReference>
<keyword evidence="2" id="KW-0342">GTP-binding</keyword>
<evidence type="ECO:0000259" key="4">
    <source>
        <dbReference type="PROSITE" id="PS51388"/>
    </source>
</evidence>
<dbReference type="GO" id="GO:0048312">
    <property type="term" value="P:intracellular distribution of mitochondria"/>
    <property type="evidence" value="ECO:0007669"/>
    <property type="project" value="TreeGrafter"/>
</dbReference>
<dbReference type="PANTHER" id="PTHR11566">
    <property type="entry name" value="DYNAMIN"/>
    <property type="match status" value="1"/>
</dbReference>
<dbReference type="InterPro" id="IPR003130">
    <property type="entry name" value="GED"/>
</dbReference>
<dbReference type="GO" id="GO:0016020">
    <property type="term" value="C:membrane"/>
    <property type="evidence" value="ECO:0007669"/>
    <property type="project" value="TreeGrafter"/>
</dbReference>
<dbReference type="SUPFAM" id="SSF50156">
    <property type="entry name" value="PDZ domain-like"/>
    <property type="match status" value="1"/>
</dbReference>
<dbReference type="GO" id="GO:0008017">
    <property type="term" value="F:microtubule binding"/>
    <property type="evidence" value="ECO:0007669"/>
    <property type="project" value="TreeGrafter"/>
</dbReference>
<feature type="domain" description="PDZ" evidence="3">
    <location>
        <begin position="679"/>
        <end position="757"/>
    </location>
</feature>
<dbReference type="PROSITE" id="PS51388">
    <property type="entry name" value="GED"/>
    <property type="match status" value="1"/>
</dbReference>